<evidence type="ECO:0000313" key="1">
    <source>
        <dbReference type="EMBL" id="QDH88516.1"/>
    </source>
</evidence>
<sequence>RGPRGLDVHSPYSRLAFDHKLRVLPLERCHTMAHAWTPKVIYLPSCTLVGASKAVNRTSVCSGSYEALIVSEPHHRLITGAWSGGGPFYCWKRKLLHLGRLDFSYRNNSVNDTYTILGVGPVLNPAVSAGTVPAWTTKQSELAAAYATGYKRARPGNPVASLGQFLVELRDLPAIPFKRLLFKKGDKAQVVKSLFKGQGIPRGVPIQEVPRLLLRQLMDFRSLGSEYLNVVFGWKPFVSDVRKMYNLWYDIDKRMAQIIRENGKNIRRKAKISEDRTVSQDPPTLGVGAYLNVAGAPPNSFGSYNYGTGVCVGGCGRSLYTVTRTSHEKVWFSGSFHYYIPDVSSSLWDKRARLALFGALPTPELLWEVLPWSWLIDWFSNIGDVISNASQNAVDNLTCRYSFVMKQVVTETEYKCISSHKAFSVNNPPFSVAEWPAMSNTWTTTETITQKMRAGGGNPFGLNVQLSSLSSYQLGILAALGLSRGLVK</sequence>
<proteinExistence type="predicted"/>
<accession>A0A514D4J6</accession>
<protein>
    <recommendedName>
        <fullName evidence="2">Maturation</fullName>
    </recommendedName>
</protein>
<gene>
    <name evidence="1" type="ORF">H1Rhizo26FD619_000003</name>
</gene>
<evidence type="ECO:0008006" key="2">
    <source>
        <dbReference type="Google" id="ProtNLM"/>
    </source>
</evidence>
<name>A0A514D4J6_9VIRU</name>
<feature type="non-terminal residue" evidence="1">
    <location>
        <position position="1"/>
    </location>
</feature>
<dbReference type="EMBL" id="MN034152">
    <property type="protein sequence ID" value="QDH88516.1"/>
    <property type="molecule type" value="Genomic_RNA"/>
</dbReference>
<organism evidence="1">
    <name type="scientific">Leviviridae sp</name>
    <dbReference type="NCBI Taxonomy" id="2027243"/>
    <lineage>
        <taxon>Viruses</taxon>
        <taxon>Riboviria</taxon>
        <taxon>Orthornavirae</taxon>
        <taxon>Lenarviricota</taxon>
        <taxon>Leviviricetes</taxon>
        <taxon>Norzivirales</taxon>
        <taxon>Fiersviridae</taxon>
    </lineage>
</organism>
<reference evidence="1" key="1">
    <citation type="submission" date="2019-05" db="EMBL/GenBank/DDBJ databases">
        <title>Metatranscriptomic reconstruction reveals RNA viruses with the potential to shape carbon cycling in soil.</title>
        <authorList>
            <person name="Starr E.P."/>
            <person name="Nuccio E."/>
            <person name="Pett-Ridge J."/>
            <person name="Banfield J.F."/>
            <person name="Firestone M.K."/>
        </authorList>
    </citation>
    <scope>NUCLEOTIDE SEQUENCE</scope>
    <source>
        <strain evidence="1">H1_Rhizo_26_FD_scaffold_619</strain>
    </source>
</reference>